<dbReference type="Proteomes" id="UP000316181">
    <property type="component" value="Unassembled WGS sequence"/>
</dbReference>
<protein>
    <submittedName>
        <fullName evidence="2">Uncharacterized protein</fullName>
    </submittedName>
</protein>
<accession>A0A542SM49</accession>
<feature type="compositionally biased region" description="Basic and acidic residues" evidence="1">
    <location>
        <begin position="67"/>
        <end position="86"/>
    </location>
</feature>
<dbReference type="EMBL" id="VFNV01000001">
    <property type="protein sequence ID" value="TQK75701.1"/>
    <property type="molecule type" value="Genomic_DNA"/>
</dbReference>
<evidence type="ECO:0000313" key="2">
    <source>
        <dbReference type="EMBL" id="TQK75701.1"/>
    </source>
</evidence>
<name>A0A542SM49_9MICO</name>
<dbReference type="RefSeq" id="WP_142111071.1">
    <property type="nucleotide sequence ID" value="NZ_BAAATB010000003.1"/>
</dbReference>
<keyword evidence="3" id="KW-1185">Reference proteome</keyword>
<evidence type="ECO:0000313" key="3">
    <source>
        <dbReference type="Proteomes" id="UP000316181"/>
    </source>
</evidence>
<feature type="region of interest" description="Disordered" evidence="1">
    <location>
        <begin position="59"/>
        <end position="86"/>
    </location>
</feature>
<comment type="caution">
    <text evidence="2">The sequence shown here is derived from an EMBL/GenBank/DDBJ whole genome shotgun (WGS) entry which is preliminary data.</text>
</comment>
<sequence>MDKNLEGSLIALENVAKSGTALSGRQRGMLAAVRRHGGRDVAARVDVLVGLDESNRARKTAKTAKGVKGDAAAKRRADRRAFVDGE</sequence>
<evidence type="ECO:0000256" key="1">
    <source>
        <dbReference type="SAM" id="MobiDB-lite"/>
    </source>
</evidence>
<reference evidence="2 3" key="1">
    <citation type="submission" date="2019-06" db="EMBL/GenBank/DDBJ databases">
        <title>Sequencing the genomes of 1000 actinobacteria strains.</title>
        <authorList>
            <person name="Klenk H.-P."/>
        </authorList>
    </citation>
    <scope>NUCLEOTIDE SEQUENCE [LARGE SCALE GENOMIC DNA]</scope>
    <source>
        <strain evidence="2 3">DSM 10596</strain>
    </source>
</reference>
<dbReference type="AlphaFoldDB" id="A0A542SM49"/>
<proteinExistence type="predicted"/>
<gene>
    <name evidence="2" type="ORF">FB389_0334</name>
</gene>
<organism evidence="2 3">
    <name type="scientific">Rarobacter incanus</name>
    <dbReference type="NCBI Taxonomy" id="153494"/>
    <lineage>
        <taxon>Bacteria</taxon>
        <taxon>Bacillati</taxon>
        <taxon>Actinomycetota</taxon>
        <taxon>Actinomycetes</taxon>
        <taxon>Micrococcales</taxon>
        <taxon>Rarobacteraceae</taxon>
        <taxon>Rarobacter</taxon>
    </lineage>
</organism>